<keyword evidence="3 4" id="KW-0418">Kinase</keyword>
<dbReference type="PANTHER" id="PTHR34383:SF1">
    <property type="entry name" value="ADP-POLYPHOSPHATE PHOSPHOTRANSFERASE"/>
    <property type="match status" value="1"/>
</dbReference>
<reference evidence="6 7" key="1">
    <citation type="journal article" date="2017" name="Arch. Microbiol.">
        <title>Mariprofundus micogutta sp. nov., a novel iron-oxidizing zetaproteobacterium isolated from a deep-sea hydrothermal field at the Bayonnaise knoll of the Izu-Ogasawara arc, and a description of Mariprofundales ord. nov. and Zetaproteobacteria classis nov.</title>
        <authorList>
            <person name="Makita H."/>
            <person name="Tanaka E."/>
            <person name="Mitsunobu S."/>
            <person name="Miyazaki M."/>
            <person name="Nunoura T."/>
            <person name="Uematsu K."/>
            <person name="Takaki Y."/>
            <person name="Nishi S."/>
            <person name="Shimamura S."/>
            <person name="Takai K."/>
        </authorList>
    </citation>
    <scope>NUCLEOTIDE SEQUENCE [LARGE SCALE GENOMIC DNA]</scope>
    <source>
        <strain evidence="6 7">ET2</strain>
    </source>
</reference>
<accession>A0A1L8CKR8</accession>
<comment type="similarity">
    <text evidence="1 4">Belongs to the polyphosphate kinase 2 (PPK2) family. Class I subfamily.</text>
</comment>
<dbReference type="InterPro" id="IPR022486">
    <property type="entry name" value="PPK2_PA0141"/>
</dbReference>
<feature type="domain" description="Polyphosphate kinase-2-related" evidence="5">
    <location>
        <begin position="46"/>
        <end position="270"/>
    </location>
</feature>
<dbReference type="NCBIfam" id="TIGR03707">
    <property type="entry name" value="PPK2_P_aer"/>
    <property type="match status" value="1"/>
</dbReference>
<dbReference type="GO" id="GO:0008976">
    <property type="term" value="F:polyphosphate kinase activity"/>
    <property type="evidence" value="ECO:0007669"/>
    <property type="project" value="UniProtKB-UniRule"/>
</dbReference>
<dbReference type="Gene3D" id="3.40.50.300">
    <property type="entry name" value="P-loop containing nucleotide triphosphate hydrolases"/>
    <property type="match status" value="1"/>
</dbReference>
<evidence type="ECO:0000256" key="1">
    <source>
        <dbReference type="ARBA" id="ARBA00009924"/>
    </source>
</evidence>
<gene>
    <name evidence="6" type="ORF">MMIC_P0435</name>
</gene>
<comment type="function">
    <text evidence="4">Uses inorganic polyphosphate (polyP) as a donor to convert GDP to GTP or ADP to ATP.</text>
</comment>
<sequence>MNTTATGEVIPLEGTQEEGKPDLRCFDDLADKHDLDDAKIKKILGKHLQEEELKPYQAELIRLQQHLEETGKRMIILYEGRDAAGKGGTIRRVTRYMNEKHYRVIVMGKPTERQASQWFFQKYVSQFPRGGEIAMFDRSWYNRAMVEPVFGFCSETEYKNFMKGVTGFEKELVRQGTILVKLYFSVTKDVQLKRFERRQGDPLRQWKLSEVDMQAQERWDDFTNVKYEMLKRTHTTSAPWTVIRSMDKHLCRLNAMKVILNAVHYEKHDKELDIIPDDKIVISGAREIEIMERQRLKKGKFIG</sequence>
<keyword evidence="2 4" id="KW-0808">Transferase</keyword>
<dbReference type="RefSeq" id="WP_083530395.1">
    <property type="nucleotide sequence ID" value="NZ_BDFD01000002.1"/>
</dbReference>
<evidence type="ECO:0000313" key="7">
    <source>
        <dbReference type="Proteomes" id="UP000231632"/>
    </source>
</evidence>
<organism evidence="6 7">
    <name type="scientific">Mariprofundus micogutta</name>
    <dbReference type="NCBI Taxonomy" id="1921010"/>
    <lineage>
        <taxon>Bacteria</taxon>
        <taxon>Pseudomonadati</taxon>
        <taxon>Pseudomonadota</taxon>
        <taxon>Candidatius Mariprofundia</taxon>
        <taxon>Mariprofundales</taxon>
        <taxon>Mariprofundaceae</taxon>
        <taxon>Mariprofundus</taxon>
    </lineage>
</organism>
<proteinExistence type="inferred from homology"/>
<evidence type="ECO:0000256" key="2">
    <source>
        <dbReference type="ARBA" id="ARBA00022679"/>
    </source>
</evidence>
<keyword evidence="7" id="KW-1185">Reference proteome</keyword>
<dbReference type="Pfam" id="PF03976">
    <property type="entry name" value="PPK2"/>
    <property type="match status" value="1"/>
</dbReference>
<evidence type="ECO:0000259" key="5">
    <source>
        <dbReference type="Pfam" id="PF03976"/>
    </source>
</evidence>
<comment type="caution">
    <text evidence="6">The sequence shown here is derived from an EMBL/GenBank/DDBJ whole genome shotgun (WGS) entry which is preliminary data.</text>
</comment>
<dbReference type="PANTHER" id="PTHR34383">
    <property type="entry name" value="POLYPHOSPHATE:AMP PHOSPHOTRANSFERASE-RELATED"/>
    <property type="match status" value="1"/>
</dbReference>
<dbReference type="AlphaFoldDB" id="A0A1L8CKR8"/>
<evidence type="ECO:0000256" key="3">
    <source>
        <dbReference type="ARBA" id="ARBA00022777"/>
    </source>
</evidence>
<dbReference type="Proteomes" id="UP000231632">
    <property type="component" value="Unassembled WGS sequence"/>
</dbReference>
<protein>
    <recommendedName>
        <fullName evidence="4">ADP/GDP-polyphosphate phosphotransferase</fullName>
        <ecNumber evidence="4">2.7.4.-</ecNumber>
    </recommendedName>
    <alternativeName>
        <fullName evidence="4">Polyphosphate kinase PPK2</fullName>
    </alternativeName>
</protein>
<dbReference type="EMBL" id="BDFD01000002">
    <property type="protein sequence ID" value="GAV19501.1"/>
    <property type="molecule type" value="Genomic_DNA"/>
</dbReference>
<dbReference type="SUPFAM" id="SSF52540">
    <property type="entry name" value="P-loop containing nucleoside triphosphate hydrolases"/>
    <property type="match status" value="1"/>
</dbReference>
<comment type="subunit">
    <text evidence="4">Homotetramer.</text>
</comment>
<dbReference type="InterPro" id="IPR022488">
    <property type="entry name" value="PPK2-related"/>
</dbReference>
<dbReference type="GO" id="GO:0006793">
    <property type="term" value="P:phosphorus metabolic process"/>
    <property type="evidence" value="ECO:0007669"/>
    <property type="project" value="InterPro"/>
</dbReference>
<name>A0A1L8CKR8_9PROT</name>
<evidence type="ECO:0000256" key="4">
    <source>
        <dbReference type="RuleBase" id="RU369062"/>
    </source>
</evidence>
<dbReference type="InterPro" id="IPR027417">
    <property type="entry name" value="P-loop_NTPase"/>
</dbReference>
<evidence type="ECO:0000313" key="6">
    <source>
        <dbReference type="EMBL" id="GAV19501.1"/>
    </source>
</evidence>
<dbReference type="STRING" id="1921010.MMIC_P0435"/>
<dbReference type="EC" id="2.7.4.-" evidence="4"/>